<dbReference type="RefSeq" id="WP_344714291.1">
    <property type="nucleotide sequence ID" value="NZ_BAAAWH010000001.1"/>
</dbReference>
<accession>A0ABV5SY69</accession>
<evidence type="ECO:0000256" key="2">
    <source>
        <dbReference type="ARBA" id="ARBA00022448"/>
    </source>
</evidence>
<evidence type="ECO:0000256" key="1">
    <source>
        <dbReference type="ARBA" id="ARBA00004651"/>
    </source>
</evidence>
<reference evidence="9 10" key="1">
    <citation type="submission" date="2024-09" db="EMBL/GenBank/DDBJ databases">
        <authorList>
            <person name="Sun Q."/>
            <person name="Mori K."/>
        </authorList>
    </citation>
    <scope>NUCLEOTIDE SEQUENCE [LARGE SCALE GENOMIC DNA]</scope>
    <source>
        <strain evidence="9 10">JCM 1342</strain>
    </source>
</reference>
<comment type="caution">
    <text evidence="9">The sequence shown here is derived from an EMBL/GenBank/DDBJ whole genome shotgun (WGS) entry which is preliminary data.</text>
</comment>
<keyword evidence="6 7" id="KW-0472">Membrane</keyword>
<dbReference type="InterPro" id="IPR050366">
    <property type="entry name" value="BP-dependent_transpt_permease"/>
</dbReference>
<keyword evidence="10" id="KW-1185">Reference proteome</keyword>
<sequence length="316" mass="32827">MTAPVLPTDTDLEAARRVEESATVTDPIALDAGADADRPLRRASTARLFAVARRPSWTLILACAVVAIALLWAVAPWLFTAYDPIDGVPADKLLPPSAAHWFGTDAIGRDLYARVVHGAIHSLSGALIAVTVGLVAGTLLGGVAGSVGGLLDDVLMRIVDVLLSIPGLLLSLSIIILLGFGTVNAAIAVGIGSVASFARLARSEVVRVRRTDYVEAAFGSGGTFFTVLRRHVLPNSLTAVIGLAALQFGTAILAISTLGFLGYGAPPPTPEWGLLIAEGRNYVATAWWLTTLPGLVVLVVVLSANRISSSVGRSGR</sequence>
<dbReference type="PROSITE" id="PS50928">
    <property type="entry name" value="ABC_TM1"/>
    <property type="match status" value="1"/>
</dbReference>
<evidence type="ECO:0000256" key="5">
    <source>
        <dbReference type="ARBA" id="ARBA00022989"/>
    </source>
</evidence>
<organism evidence="9 10">
    <name type="scientific">Microbacterium terregens</name>
    <dbReference type="NCBI Taxonomy" id="69363"/>
    <lineage>
        <taxon>Bacteria</taxon>
        <taxon>Bacillati</taxon>
        <taxon>Actinomycetota</taxon>
        <taxon>Actinomycetes</taxon>
        <taxon>Micrococcales</taxon>
        <taxon>Microbacteriaceae</taxon>
        <taxon>Microbacterium</taxon>
    </lineage>
</organism>
<feature type="domain" description="ABC transmembrane type-1" evidence="8">
    <location>
        <begin position="119"/>
        <end position="308"/>
    </location>
</feature>
<evidence type="ECO:0000256" key="6">
    <source>
        <dbReference type="ARBA" id="ARBA00023136"/>
    </source>
</evidence>
<name>A0ABV5SY69_9MICO</name>
<evidence type="ECO:0000256" key="7">
    <source>
        <dbReference type="RuleBase" id="RU363032"/>
    </source>
</evidence>
<feature type="transmembrane region" description="Helical" evidence="7">
    <location>
        <begin position="183"/>
        <end position="201"/>
    </location>
</feature>
<dbReference type="Pfam" id="PF00528">
    <property type="entry name" value="BPD_transp_1"/>
    <property type="match status" value="1"/>
</dbReference>
<dbReference type="InterPro" id="IPR035906">
    <property type="entry name" value="MetI-like_sf"/>
</dbReference>
<keyword evidence="5 7" id="KW-1133">Transmembrane helix</keyword>
<dbReference type="InterPro" id="IPR000515">
    <property type="entry name" value="MetI-like"/>
</dbReference>
<comment type="subcellular location">
    <subcellularLocation>
        <location evidence="1 7">Cell membrane</location>
        <topology evidence="1 7">Multi-pass membrane protein</topology>
    </subcellularLocation>
</comment>
<evidence type="ECO:0000313" key="9">
    <source>
        <dbReference type="EMBL" id="MFB9645293.1"/>
    </source>
</evidence>
<keyword evidence="3" id="KW-1003">Cell membrane</keyword>
<evidence type="ECO:0000256" key="4">
    <source>
        <dbReference type="ARBA" id="ARBA00022692"/>
    </source>
</evidence>
<feature type="transmembrane region" description="Helical" evidence="7">
    <location>
        <begin position="239"/>
        <end position="265"/>
    </location>
</feature>
<feature type="transmembrane region" description="Helical" evidence="7">
    <location>
        <begin position="285"/>
        <end position="304"/>
    </location>
</feature>
<dbReference type="PANTHER" id="PTHR43386:SF1">
    <property type="entry name" value="D,D-DIPEPTIDE TRANSPORT SYSTEM PERMEASE PROTEIN DDPC-RELATED"/>
    <property type="match status" value="1"/>
</dbReference>
<dbReference type="SUPFAM" id="SSF161098">
    <property type="entry name" value="MetI-like"/>
    <property type="match status" value="1"/>
</dbReference>
<gene>
    <name evidence="9" type="ORF">ACFFPJ_05745</name>
</gene>
<keyword evidence="2 7" id="KW-0813">Transport</keyword>
<keyword evidence="4 7" id="KW-0812">Transmembrane</keyword>
<evidence type="ECO:0000256" key="3">
    <source>
        <dbReference type="ARBA" id="ARBA00022475"/>
    </source>
</evidence>
<evidence type="ECO:0000313" key="10">
    <source>
        <dbReference type="Proteomes" id="UP001589611"/>
    </source>
</evidence>
<evidence type="ECO:0000259" key="8">
    <source>
        <dbReference type="PROSITE" id="PS50928"/>
    </source>
</evidence>
<feature type="transmembrane region" description="Helical" evidence="7">
    <location>
        <begin position="158"/>
        <end position="177"/>
    </location>
</feature>
<feature type="transmembrane region" description="Helical" evidence="7">
    <location>
        <begin position="57"/>
        <end position="79"/>
    </location>
</feature>
<comment type="similarity">
    <text evidence="7">Belongs to the binding-protein-dependent transport system permease family.</text>
</comment>
<feature type="transmembrane region" description="Helical" evidence="7">
    <location>
        <begin position="126"/>
        <end position="151"/>
    </location>
</feature>
<dbReference type="EMBL" id="JBHMBE010000002">
    <property type="protein sequence ID" value="MFB9645293.1"/>
    <property type="molecule type" value="Genomic_DNA"/>
</dbReference>
<dbReference type="PANTHER" id="PTHR43386">
    <property type="entry name" value="OLIGOPEPTIDE TRANSPORT SYSTEM PERMEASE PROTEIN APPC"/>
    <property type="match status" value="1"/>
</dbReference>
<dbReference type="Proteomes" id="UP001589611">
    <property type="component" value="Unassembled WGS sequence"/>
</dbReference>
<protein>
    <submittedName>
        <fullName evidence="9">ABC transporter permease</fullName>
    </submittedName>
</protein>
<dbReference type="CDD" id="cd06261">
    <property type="entry name" value="TM_PBP2"/>
    <property type="match status" value="1"/>
</dbReference>
<proteinExistence type="inferred from homology"/>
<dbReference type="Gene3D" id="1.10.3720.10">
    <property type="entry name" value="MetI-like"/>
    <property type="match status" value="1"/>
</dbReference>